<protein>
    <submittedName>
        <fullName evidence="7">Uncharacterized protein</fullName>
    </submittedName>
</protein>
<feature type="transmembrane region" description="Helical" evidence="6">
    <location>
        <begin position="66"/>
        <end position="87"/>
    </location>
</feature>
<dbReference type="Gene3D" id="1.10.4160.10">
    <property type="entry name" value="Hydantoin permease"/>
    <property type="match status" value="1"/>
</dbReference>
<reference evidence="7 8" key="1">
    <citation type="submission" date="2024-01" db="EMBL/GenBank/DDBJ databases">
        <title>Genome assemblies of Stephania.</title>
        <authorList>
            <person name="Yang L."/>
        </authorList>
    </citation>
    <scope>NUCLEOTIDE SEQUENCE [LARGE SCALE GENOMIC DNA]</scope>
    <source>
        <strain evidence="7">YNDBR</strain>
        <tissue evidence="7">Leaf</tissue>
    </source>
</reference>
<evidence type="ECO:0000313" key="7">
    <source>
        <dbReference type="EMBL" id="KAK9168512.1"/>
    </source>
</evidence>
<comment type="subcellular location">
    <subcellularLocation>
        <location evidence="1">Membrane</location>
        <topology evidence="1">Multi-pass membrane protein</topology>
    </subcellularLocation>
</comment>
<dbReference type="GO" id="GO:0015205">
    <property type="term" value="F:nucleobase transmembrane transporter activity"/>
    <property type="evidence" value="ECO:0007669"/>
    <property type="project" value="TreeGrafter"/>
</dbReference>
<name>A0AAP0LE25_9MAGN</name>
<evidence type="ECO:0000256" key="3">
    <source>
        <dbReference type="ARBA" id="ARBA00022692"/>
    </source>
</evidence>
<evidence type="ECO:0000313" key="8">
    <source>
        <dbReference type="Proteomes" id="UP001420932"/>
    </source>
</evidence>
<evidence type="ECO:0000256" key="2">
    <source>
        <dbReference type="ARBA" id="ARBA00008974"/>
    </source>
</evidence>
<organism evidence="7 8">
    <name type="scientific">Stephania yunnanensis</name>
    <dbReference type="NCBI Taxonomy" id="152371"/>
    <lineage>
        <taxon>Eukaryota</taxon>
        <taxon>Viridiplantae</taxon>
        <taxon>Streptophyta</taxon>
        <taxon>Embryophyta</taxon>
        <taxon>Tracheophyta</taxon>
        <taxon>Spermatophyta</taxon>
        <taxon>Magnoliopsida</taxon>
        <taxon>Ranunculales</taxon>
        <taxon>Menispermaceae</taxon>
        <taxon>Menispermoideae</taxon>
        <taxon>Cissampelideae</taxon>
        <taxon>Stephania</taxon>
    </lineage>
</organism>
<keyword evidence="5 6" id="KW-0472">Membrane</keyword>
<proteinExistence type="inferred from homology"/>
<gene>
    <name evidence="7" type="ORF">Syun_000652</name>
</gene>
<dbReference type="EMBL" id="JBBNAF010000001">
    <property type="protein sequence ID" value="KAK9168512.1"/>
    <property type="molecule type" value="Genomic_DNA"/>
</dbReference>
<evidence type="ECO:0000256" key="6">
    <source>
        <dbReference type="SAM" id="Phobius"/>
    </source>
</evidence>
<dbReference type="Pfam" id="PF02133">
    <property type="entry name" value="Transp_cyt_pur"/>
    <property type="match status" value="1"/>
</dbReference>
<evidence type="ECO:0000256" key="5">
    <source>
        <dbReference type="ARBA" id="ARBA00023136"/>
    </source>
</evidence>
<sequence length="172" mass="18665">MEHGQSTSELKELEQGAGLINGDLIPIGPPQRTFSGWYMACFWFGIVTNVPAYYLAGGLVDSGMSWWQGVATIVAANTIVSIFLILMGHPGTKYGISFLCLLERPLALEAPIFRPFCELSWPVAGMSQRAQIIGHAGLPLYMGLFTFIGVAVTSSTEVDIWPCHLQSGSTPR</sequence>
<comment type="similarity">
    <text evidence="2">Belongs to the purine-cytosine permease (2.A.39) family.</text>
</comment>
<accession>A0AAP0LE25</accession>
<dbReference type="PANTHER" id="PTHR30618:SF0">
    <property type="entry name" value="PURINE-URACIL PERMEASE NCS1"/>
    <property type="match status" value="1"/>
</dbReference>
<dbReference type="GO" id="GO:0005886">
    <property type="term" value="C:plasma membrane"/>
    <property type="evidence" value="ECO:0007669"/>
    <property type="project" value="TreeGrafter"/>
</dbReference>
<dbReference type="Proteomes" id="UP001420932">
    <property type="component" value="Unassembled WGS sequence"/>
</dbReference>
<dbReference type="InterPro" id="IPR001248">
    <property type="entry name" value="Pur-cyt_permease"/>
</dbReference>
<keyword evidence="8" id="KW-1185">Reference proteome</keyword>
<evidence type="ECO:0000256" key="1">
    <source>
        <dbReference type="ARBA" id="ARBA00004141"/>
    </source>
</evidence>
<feature type="transmembrane region" description="Helical" evidence="6">
    <location>
        <begin position="36"/>
        <end position="54"/>
    </location>
</feature>
<dbReference type="InterPro" id="IPR045225">
    <property type="entry name" value="Uracil/uridine/allantoin_perm"/>
</dbReference>
<evidence type="ECO:0000256" key="4">
    <source>
        <dbReference type="ARBA" id="ARBA00022989"/>
    </source>
</evidence>
<comment type="caution">
    <text evidence="7">The sequence shown here is derived from an EMBL/GenBank/DDBJ whole genome shotgun (WGS) entry which is preliminary data.</text>
</comment>
<keyword evidence="4 6" id="KW-1133">Transmembrane helix</keyword>
<dbReference type="AlphaFoldDB" id="A0AAP0LE25"/>
<keyword evidence="3 6" id="KW-0812">Transmembrane</keyword>
<dbReference type="PANTHER" id="PTHR30618">
    <property type="entry name" value="NCS1 FAMILY PURINE/PYRIMIDINE TRANSPORTER"/>
    <property type="match status" value="1"/>
</dbReference>